<name>K1RAZ2_MAGGI</name>
<gene>
    <name evidence="2" type="ORF">CGI_10021769</name>
</gene>
<feature type="region of interest" description="Disordered" evidence="1">
    <location>
        <begin position="94"/>
        <end position="114"/>
    </location>
</feature>
<evidence type="ECO:0000256" key="1">
    <source>
        <dbReference type="SAM" id="MobiDB-lite"/>
    </source>
</evidence>
<dbReference type="AlphaFoldDB" id="K1RAZ2"/>
<sequence length="161" mass="18305">MANMNVVQTVSLFGHYVRFNLVEDKDQKRSTACEMPSEWERRILALNLVLLTQMFRRLYLKDKKFKCFTAATEEAIEALWEQLQKFGPPLGNDMKQPSLKKELKDRSTRKKISMKAGDTAPYPTAMVKVCVIKVGQTATFTSSHGEKGQMLNVNVADGMKL</sequence>
<dbReference type="EMBL" id="JH816985">
    <property type="protein sequence ID" value="EKC38395.1"/>
    <property type="molecule type" value="Genomic_DNA"/>
</dbReference>
<reference evidence="2" key="1">
    <citation type="journal article" date="2012" name="Nature">
        <title>The oyster genome reveals stress adaptation and complexity of shell formation.</title>
        <authorList>
            <person name="Zhang G."/>
            <person name="Fang X."/>
            <person name="Guo X."/>
            <person name="Li L."/>
            <person name="Luo R."/>
            <person name="Xu F."/>
            <person name="Yang P."/>
            <person name="Zhang L."/>
            <person name="Wang X."/>
            <person name="Qi H."/>
            <person name="Xiong Z."/>
            <person name="Que H."/>
            <person name="Xie Y."/>
            <person name="Holland P.W."/>
            <person name="Paps J."/>
            <person name="Zhu Y."/>
            <person name="Wu F."/>
            <person name="Chen Y."/>
            <person name="Wang J."/>
            <person name="Peng C."/>
            <person name="Meng J."/>
            <person name="Yang L."/>
            <person name="Liu J."/>
            <person name="Wen B."/>
            <person name="Zhang N."/>
            <person name="Huang Z."/>
            <person name="Zhu Q."/>
            <person name="Feng Y."/>
            <person name="Mount A."/>
            <person name="Hedgecock D."/>
            <person name="Xu Z."/>
            <person name="Liu Y."/>
            <person name="Domazet-Loso T."/>
            <person name="Du Y."/>
            <person name="Sun X."/>
            <person name="Zhang S."/>
            <person name="Liu B."/>
            <person name="Cheng P."/>
            <person name="Jiang X."/>
            <person name="Li J."/>
            <person name="Fan D."/>
            <person name="Wang W."/>
            <person name="Fu W."/>
            <person name="Wang T."/>
            <person name="Wang B."/>
            <person name="Zhang J."/>
            <person name="Peng Z."/>
            <person name="Li Y."/>
            <person name="Li N."/>
            <person name="Wang J."/>
            <person name="Chen M."/>
            <person name="He Y."/>
            <person name="Tan F."/>
            <person name="Song X."/>
            <person name="Zheng Q."/>
            <person name="Huang R."/>
            <person name="Yang H."/>
            <person name="Du X."/>
            <person name="Chen L."/>
            <person name="Yang M."/>
            <person name="Gaffney P.M."/>
            <person name="Wang S."/>
            <person name="Luo L."/>
            <person name="She Z."/>
            <person name="Ming Y."/>
            <person name="Huang W."/>
            <person name="Zhang S."/>
            <person name="Huang B."/>
            <person name="Zhang Y."/>
            <person name="Qu T."/>
            <person name="Ni P."/>
            <person name="Miao G."/>
            <person name="Wang J."/>
            <person name="Wang Q."/>
            <person name="Steinberg C.E."/>
            <person name="Wang H."/>
            <person name="Li N."/>
            <person name="Qian L."/>
            <person name="Zhang G."/>
            <person name="Li Y."/>
            <person name="Yang H."/>
            <person name="Liu X."/>
            <person name="Wang J."/>
            <person name="Yin Y."/>
            <person name="Wang J."/>
        </authorList>
    </citation>
    <scope>NUCLEOTIDE SEQUENCE [LARGE SCALE GENOMIC DNA]</scope>
    <source>
        <strain evidence="2">05x7-T-G4-1.051#20</strain>
    </source>
</reference>
<dbReference type="HOGENOM" id="CLU_1645366_0_0_1"/>
<dbReference type="InParanoid" id="K1RAZ2"/>
<evidence type="ECO:0000313" key="2">
    <source>
        <dbReference type="EMBL" id="EKC38395.1"/>
    </source>
</evidence>
<proteinExistence type="predicted"/>
<protein>
    <submittedName>
        <fullName evidence="2">Uncharacterized protein</fullName>
    </submittedName>
</protein>
<organism evidence="2">
    <name type="scientific">Magallana gigas</name>
    <name type="common">Pacific oyster</name>
    <name type="synonym">Crassostrea gigas</name>
    <dbReference type="NCBI Taxonomy" id="29159"/>
    <lineage>
        <taxon>Eukaryota</taxon>
        <taxon>Metazoa</taxon>
        <taxon>Spiralia</taxon>
        <taxon>Lophotrochozoa</taxon>
        <taxon>Mollusca</taxon>
        <taxon>Bivalvia</taxon>
        <taxon>Autobranchia</taxon>
        <taxon>Pteriomorphia</taxon>
        <taxon>Ostreida</taxon>
        <taxon>Ostreoidea</taxon>
        <taxon>Ostreidae</taxon>
        <taxon>Magallana</taxon>
    </lineage>
</organism>
<accession>K1RAZ2</accession>